<dbReference type="InterPro" id="IPR036188">
    <property type="entry name" value="FAD/NAD-bd_sf"/>
</dbReference>
<dbReference type="AlphaFoldDB" id="A0A841FDA3"/>
<evidence type="ECO:0000256" key="1">
    <source>
        <dbReference type="ARBA" id="ARBA00006442"/>
    </source>
</evidence>
<keyword evidence="2" id="KW-0285">Flavoprotein</keyword>
<dbReference type="PANTHER" id="PTHR43735:SF3">
    <property type="entry name" value="FERROPTOSIS SUPPRESSOR PROTEIN 1"/>
    <property type="match status" value="1"/>
</dbReference>
<sequence length="362" mass="38270">MNATVAVIGGGYGGSALAKALDDHAEVTLVDPKDAFVHSAGALRALVDPTWAHNMFFPYDTLLTRGTLIRDRAASVDPQGVTLASGTRLDADYIVLASGSRYPYPAKMDTDDHHEALGRLRHTHGELAEAARVLIVGAGPVGLELAGEISAAWADKTVTLLDPAETLLPAFAPQLRRDLHRQLDELGVRLRLGTSLTQQPPGQPGQAKTFTVATTSGPITADIWFRAYGVDVNGDYLGDGRLTARNARSQVHVTEHLTVDGHPTVYAIGDITDLAEAKMAGYAMQHAEVAAANILAQINGKTPQATYRPAATPSVLLPLGPKASVGQFPGDDGPLILDAATVSAYKGTDLFTGRFHDLFGTN</sequence>
<dbReference type="RefSeq" id="WP_184786656.1">
    <property type="nucleotide sequence ID" value="NZ_BONT01000013.1"/>
</dbReference>
<evidence type="ECO:0000313" key="6">
    <source>
        <dbReference type="EMBL" id="MBB6033794.1"/>
    </source>
</evidence>
<feature type="domain" description="FAD/NAD(P)-binding" evidence="5">
    <location>
        <begin position="4"/>
        <end position="287"/>
    </location>
</feature>
<name>A0A841FDA3_9ACTN</name>
<comment type="caution">
    <text evidence="6">The sequence shown here is derived from an EMBL/GenBank/DDBJ whole genome shotgun (WGS) entry which is preliminary data.</text>
</comment>
<dbReference type="GO" id="GO:0050660">
    <property type="term" value="F:flavin adenine dinucleotide binding"/>
    <property type="evidence" value="ECO:0007669"/>
    <property type="project" value="TreeGrafter"/>
</dbReference>
<keyword evidence="7" id="KW-1185">Reference proteome</keyword>
<evidence type="ECO:0000259" key="5">
    <source>
        <dbReference type="Pfam" id="PF07992"/>
    </source>
</evidence>
<dbReference type="GO" id="GO:0004174">
    <property type="term" value="F:electron-transferring-flavoprotein dehydrogenase activity"/>
    <property type="evidence" value="ECO:0007669"/>
    <property type="project" value="TreeGrafter"/>
</dbReference>
<protein>
    <submittedName>
        <fullName evidence="6">NADH dehydrogenase FAD-containing subunit</fullName>
    </submittedName>
</protein>
<accession>A0A841FDA3</accession>
<comment type="similarity">
    <text evidence="1">Belongs to the FAD-dependent oxidoreductase family.</text>
</comment>
<dbReference type="Proteomes" id="UP000548476">
    <property type="component" value="Unassembled WGS sequence"/>
</dbReference>
<dbReference type="SUPFAM" id="SSF51905">
    <property type="entry name" value="FAD/NAD(P)-binding domain"/>
    <property type="match status" value="1"/>
</dbReference>
<dbReference type="EMBL" id="JACHGT010000003">
    <property type="protein sequence ID" value="MBB6033794.1"/>
    <property type="molecule type" value="Genomic_DNA"/>
</dbReference>
<gene>
    <name evidence="6" type="ORF">HNR73_001644</name>
</gene>
<dbReference type="InterPro" id="IPR023753">
    <property type="entry name" value="FAD/NAD-binding_dom"/>
</dbReference>
<dbReference type="Pfam" id="PF07992">
    <property type="entry name" value="Pyr_redox_2"/>
    <property type="match status" value="1"/>
</dbReference>
<dbReference type="PRINTS" id="PR00368">
    <property type="entry name" value="FADPNR"/>
</dbReference>
<evidence type="ECO:0000313" key="7">
    <source>
        <dbReference type="Proteomes" id="UP000548476"/>
    </source>
</evidence>
<proteinExistence type="inferred from homology"/>
<evidence type="ECO:0000256" key="3">
    <source>
        <dbReference type="ARBA" id="ARBA00022827"/>
    </source>
</evidence>
<dbReference type="PANTHER" id="PTHR43735">
    <property type="entry name" value="APOPTOSIS-INDUCING FACTOR 1"/>
    <property type="match status" value="1"/>
</dbReference>
<keyword evidence="4" id="KW-0560">Oxidoreductase</keyword>
<evidence type="ECO:0000256" key="2">
    <source>
        <dbReference type="ARBA" id="ARBA00022630"/>
    </source>
</evidence>
<evidence type="ECO:0000256" key="4">
    <source>
        <dbReference type="ARBA" id="ARBA00023002"/>
    </source>
</evidence>
<dbReference type="GO" id="GO:0005737">
    <property type="term" value="C:cytoplasm"/>
    <property type="evidence" value="ECO:0007669"/>
    <property type="project" value="TreeGrafter"/>
</dbReference>
<dbReference type="Gene3D" id="3.50.50.100">
    <property type="match status" value="1"/>
</dbReference>
<reference evidence="6 7" key="1">
    <citation type="submission" date="2020-08" db="EMBL/GenBank/DDBJ databases">
        <title>Genomic Encyclopedia of Type Strains, Phase IV (KMG-IV): sequencing the most valuable type-strain genomes for metagenomic binning, comparative biology and taxonomic classification.</title>
        <authorList>
            <person name="Goeker M."/>
        </authorList>
    </citation>
    <scope>NUCLEOTIDE SEQUENCE [LARGE SCALE GENOMIC DNA]</scope>
    <source>
        <strain evidence="6 7">YIM 65646</strain>
    </source>
</reference>
<keyword evidence="3" id="KW-0274">FAD</keyword>
<organism evidence="6 7">
    <name type="scientific">Phytomonospora endophytica</name>
    <dbReference type="NCBI Taxonomy" id="714109"/>
    <lineage>
        <taxon>Bacteria</taxon>
        <taxon>Bacillati</taxon>
        <taxon>Actinomycetota</taxon>
        <taxon>Actinomycetes</taxon>
        <taxon>Micromonosporales</taxon>
        <taxon>Micromonosporaceae</taxon>
        <taxon>Phytomonospora</taxon>
    </lineage>
</organism>